<dbReference type="AlphaFoldDB" id="A0AAE3E681"/>
<keyword evidence="2" id="KW-0812">Transmembrane</keyword>
<feature type="transmembrane region" description="Helical" evidence="2">
    <location>
        <begin position="6"/>
        <end position="25"/>
    </location>
</feature>
<evidence type="ECO:0000256" key="1">
    <source>
        <dbReference type="SAM" id="MobiDB-lite"/>
    </source>
</evidence>
<proteinExistence type="predicted"/>
<sequence>MTWWQILLIILAVILVLLVVLYFVGSKMQRKQAASQEQMDAMKQTLSMLIIDKKKMKLKDANLPDMVLQQTPKYMRRMKMPFVKAKVGPRIMTLIADPKVYEILPVKKEVKAVVSGIYITEIKSVRGGAIPAPPKKKGFFARFKKDKSAKNTTAEKTESKGKKNK</sequence>
<keyword evidence="2" id="KW-1133">Transmembrane helix</keyword>
<accession>A0AAE3E681</accession>
<feature type="compositionally biased region" description="Basic and acidic residues" evidence="1">
    <location>
        <begin position="146"/>
        <end position="165"/>
    </location>
</feature>
<keyword evidence="4" id="KW-1185">Reference proteome</keyword>
<evidence type="ECO:0000256" key="2">
    <source>
        <dbReference type="SAM" id="Phobius"/>
    </source>
</evidence>
<feature type="region of interest" description="Disordered" evidence="1">
    <location>
        <begin position="141"/>
        <end position="165"/>
    </location>
</feature>
<dbReference type="RefSeq" id="WP_308731996.1">
    <property type="nucleotide sequence ID" value="NZ_JAJEQN010000026.1"/>
</dbReference>
<evidence type="ECO:0000313" key="4">
    <source>
        <dbReference type="Proteomes" id="UP001198200"/>
    </source>
</evidence>
<evidence type="ECO:0000313" key="3">
    <source>
        <dbReference type="EMBL" id="MCC2222051.1"/>
    </source>
</evidence>
<dbReference type="Proteomes" id="UP001198200">
    <property type="component" value="Unassembled WGS sequence"/>
</dbReference>
<protein>
    <submittedName>
        <fullName evidence="3">Uncharacterized protein</fullName>
    </submittedName>
</protein>
<name>A0AAE3E681_9FIRM</name>
<comment type="caution">
    <text evidence="3">The sequence shown here is derived from an EMBL/GenBank/DDBJ whole genome shotgun (WGS) entry which is preliminary data.</text>
</comment>
<organism evidence="3 4">
    <name type="scientific">Anthropogastromicrobium aceti</name>
    <dbReference type="NCBI Taxonomy" id="2981768"/>
    <lineage>
        <taxon>Bacteria</taxon>
        <taxon>Bacillati</taxon>
        <taxon>Bacillota</taxon>
        <taxon>Clostridia</taxon>
        <taxon>Lachnospirales</taxon>
        <taxon>Lachnospiraceae</taxon>
        <taxon>Anthropogastromicrobium</taxon>
    </lineage>
</organism>
<dbReference type="EMBL" id="JAJEQN010000026">
    <property type="protein sequence ID" value="MCC2222051.1"/>
    <property type="molecule type" value="Genomic_DNA"/>
</dbReference>
<gene>
    <name evidence="3" type="ORF">LKD48_10450</name>
</gene>
<keyword evidence="2" id="KW-0472">Membrane</keyword>
<reference evidence="3 4" key="1">
    <citation type="submission" date="2021-10" db="EMBL/GenBank/DDBJ databases">
        <title>Anaerobic single-cell dispensing facilitates the cultivation of human gut bacteria.</title>
        <authorList>
            <person name="Afrizal A."/>
        </authorList>
    </citation>
    <scope>NUCLEOTIDE SEQUENCE [LARGE SCALE GENOMIC DNA]</scope>
    <source>
        <strain evidence="3 4">CLA-AA-H224</strain>
    </source>
</reference>